<dbReference type="HOGENOM" id="CLU_024442_0_0_6"/>
<reference evidence="2 3" key="1">
    <citation type="submission" date="2014-07" db="EMBL/GenBank/DDBJ databases">
        <title>Comparative analysis of Nitrosococcus oceani genome inventories of strains from Pacific and Atlantic gyres.</title>
        <authorList>
            <person name="Lim C.K."/>
            <person name="Wang L."/>
            <person name="Sayavedra-Soto L.A."/>
            <person name="Klotz M.G."/>
        </authorList>
    </citation>
    <scope>NUCLEOTIDE SEQUENCE [LARGE SCALE GENOMIC DNA]</scope>
    <source>
        <strain evidence="2 3">C-27</strain>
    </source>
</reference>
<dbReference type="EMBL" id="JPGN01000067">
    <property type="protein sequence ID" value="KFI19034.1"/>
    <property type="molecule type" value="Genomic_DNA"/>
</dbReference>
<dbReference type="Pfam" id="PF16261">
    <property type="entry name" value="DUF4915"/>
    <property type="match status" value="1"/>
</dbReference>
<proteinExistence type="predicted"/>
<dbReference type="AlphaFoldDB" id="A0A0E2Z0J8"/>
<dbReference type="InterPro" id="IPR017481">
    <property type="entry name" value="CHP03032"/>
</dbReference>
<dbReference type="NCBIfam" id="TIGR03032">
    <property type="entry name" value="TIGR03032 family protein"/>
    <property type="match status" value="1"/>
</dbReference>
<protein>
    <recommendedName>
        <fullName evidence="1">Conserved hypothetical protein CHP03032 domain-containing protein</fullName>
    </recommendedName>
</protein>
<name>A0A0E2Z0J8_9GAMM</name>
<evidence type="ECO:0000313" key="2">
    <source>
        <dbReference type="EMBL" id="KFI19034.1"/>
    </source>
</evidence>
<evidence type="ECO:0000313" key="3">
    <source>
        <dbReference type="Proteomes" id="UP000028839"/>
    </source>
</evidence>
<evidence type="ECO:0000259" key="1">
    <source>
        <dbReference type="Pfam" id="PF16261"/>
    </source>
</evidence>
<dbReference type="OrthoDB" id="238183at2"/>
<dbReference type="Proteomes" id="UP000028839">
    <property type="component" value="Unassembled WGS sequence"/>
</dbReference>
<comment type="caution">
    <text evidence="2">The sequence shown here is derived from an EMBL/GenBank/DDBJ whole genome shotgun (WGS) entry which is preliminary data.</text>
</comment>
<organism evidence="2 3">
    <name type="scientific">Nitrosococcus oceani C-27</name>
    <dbReference type="NCBI Taxonomy" id="314279"/>
    <lineage>
        <taxon>Bacteria</taxon>
        <taxon>Pseudomonadati</taxon>
        <taxon>Pseudomonadota</taxon>
        <taxon>Gammaproteobacteria</taxon>
        <taxon>Chromatiales</taxon>
        <taxon>Chromatiaceae</taxon>
        <taxon>Nitrosococcus</taxon>
    </lineage>
</organism>
<accession>A0A0E2Z0J8</accession>
<sequence>MTAPTFEFLASRQFTAWLAEQRVSLALTTYQAGKLFLLGLNPDGRLSVFNRTFARCMGLYATPSTLWMSSLYQLWRFENTLESGQNYQGFDRLFVPQLAYTTGDLDIHDIAPDGAGRPVFVSALFSCLATVSERYSFAPLWRPPFISKLAAEDRCHLNGLVMDEGQPRFVTAVSQSDVADGWRDHRTEGGVLIEVASGEVVLEGLSMPHSPRLYRGKLWLLDSGRGEFGYVDLERGRFEPVAFCPGYARGLSFIGDFAVVGLSLPRHDQSFSGLPLDERLQARHAEPRCGLQVIDINRGDGVHTLRISGVIEELYDVAVLPGVHRPMALGFRSDEIRRMISVAPGPAN</sequence>
<gene>
    <name evidence="2" type="ORF">IB75_11135</name>
</gene>
<feature type="domain" description="Conserved hypothetical protein CHP03032" evidence="1">
    <location>
        <begin position="13"/>
        <end position="329"/>
    </location>
</feature>